<dbReference type="Proteomes" id="UP000268908">
    <property type="component" value="Unassembled WGS sequence"/>
</dbReference>
<keyword evidence="2" id="KW-1133">Transmembrane helix</keyword>
<dbReference type="PANTHER" id="PTHR38434:SF1">
    <property type="entry name" value="BLL2549 PROTEIN"/>
    <property type="match status" value="1"/>
</dbReference>
<evidence type="ECO:0000256" key="2">
    <source>
        <dbReference type="SAM" id="Phobius"/>
    </source>
</evidence>
<keyword evidence="2" id="KW-0472">Membrane</keyword>
<protein>
    <submittedName>
        <fullName evidence="3">Putative membrane protein</fullName>
    </submittedName>
</protein>
<dbReference type="PANTHER" id="PTHR38434">
    <property type="entry name" value="BLL2549 PROTEIN"/>
    <property type="match status" value="1"/>
</dbReference>
<feature type="transmembrane region" description="Helical" evidence="2">
    <location>
        <begin position="262"/>
        <end position="281"/>
    </location>
</feature>
<feature type="transmembrane region" description="Helical" evidence="2">
    <location>
        <begin position="751"/>
        <end position="772"/>
    </location>
</feature>
<feature type="transmembrane region" description="Helical" evidence="2">
    <location>
        <begin position="474"/>
        <end position="492"/>
    </location>
</feature>
<dbReference type="OrthoDB" id="207428at2"/>
<sequence length="908" mass="96999">MWIVGALIGAFVGAAIGHGLWALGAVIGGIVGLWLNQRQPKPAPEATIHERLRHVENEVAALREEVAALRAGRAPEAADVASEAMPLPATAAAPAATDKDDWNLVVVPAVDEKPAAPEAVEELPVAPPPEPFRSPVEMPEWLAKIWAGNPLAKIGIILLFFGVASGLKLAAEYGLMPVPLRLFVAAAAGVALIVFGVAKVRDETHRTFGLAIQGGGFALLYLVGYFMLERYAMIGQGPAFGLFAVLGVACVFLAAKQDGPALAVLGLSGAFLAPVLAGGRADSPLPLFSYFALLNVFILVVDWFKSWRVLNIAGFFFTLAVGMAWAIDGYEERHYLVTQIFVVIFLVAYSAMPAATALLRAPGLAGWRDGMLLFGTPLIGAFLQARLMEGTEYGLAWSALIGSLWYFALWALMFRRSEPEIRIVERSHLGIAIALLTVSVPLAFGAQVTSAFWAAEGTAVLWFGVHTRRKLAQGTGLAMQFAAGVALLLGWHNLGHRLPVTNDAVLGALILTFAGLVAARLLRSLEADPTDRKDNRVPPALPFVWSMLWWLGAGLGEIERFAAHSLHAPYGLLYVAATVIGLEELARLWSWPQVRTAAILLLAGMWVAAAMTIDRAGHPLAGFMALALPLAFVLHYLLLAAHERTGTASLQTVRHLGAWWLLLVVLPAELSWQAQQLAPGVKLWPFMAWALTLAAGIALPGLGVRRGIWPFAADQGGYVPIGIAPPTLGLVILLAWANLHLAGASGLGMPYVPVLNFFDATQLAGIGALLLLSRAVDEQLRPALRALAAALAFLWLSALAGRIAHHWGGVPFDMHALMRSTLFQAILTIFWTVTAIGTMIHASRRSLRELWFGGFGLLGIVGAKLLLFDATGRGTVTWTATLIGVALLVLAASYFAPLPPKDVRDAAP</sequence>
<feature type="coiled-coil region" evidence="1">
    <location>
        <begin position="45"/>
        <end position="72"/>
    </location>
</feature>
<feature type="transmembrane region" description="Helical" evidence="2">
    <location>
        <begin position="876"/>
        <end position="896"/>
    </location>
</feature>
<feature type="transmembrane region" description="Helical" evidence="2">
    <location>
        <begin position="309"/>
        <end position="327"/>
    </location>
</feature>
<feature type="transmembrane region" description="Helical" evidence="2">
    <location>
        <begin position="816"/>
        <end position="838"/>
    </location>
</feature>
<comment type="caution">
    <text evidence="3">The sequence shown here is derived from an EMBL/GenBank/DDBJ whole genome shotgun (WGS) entry which is preliminary data.</text>
</comment>
<dbReference type="InterPro" id="IPR019286">
    <property type="entry name" value="DUF2339_TM"/>
</dbReference>
<evidence type="ECO:0000313" key="4">
    <source>
        <dbReference type="Proteomes" id="UP000268908"/>
    </source>
</evidence>
<feature type="transmembrane region" description="Helical" evidence="2">
    <location>
        <begin position="504"/>
        <end position="525"/>
    </location>
</feature>
<feature type="transmembrane region" description="Helical" evidence="2">
    <location>
        <begin position="234"/>
        <end position="255"/>
    </location>
</feature>
<feature type="transmembrane region" description="Helical" evidence="2">
    <location>
        <begin position="6"/>
        <end position="35"/>
    </location>
</feature>
<accession>A0A497X977</accession>
<feature type="transmembrane region" description="Helical" evidence="2">
    <location>
        <begin position="151"/>
        <end position="170"/>
    </location>
</feature>
<feature type="transmembrane region" description="Helical" evidence="2">
    <location>
        <begin position="686"/>
        <end position="704"/>
    </location>
</feature>
<feature type="transmembrane region" description="Helical" evidence="2">
    <location>
        <begin position="537"/>
        <end position="555"/>
    </location>
</feature>
<feature type="transmembrane region" description="Helical" evidence="2">
    <location>
        <begin position="653"/>
        <end position="674"/>
    </location>
</feature>
<proteinExistence type="predicted"/>
<organism evidence="3 4">
    <name type="scientific">Sulfurisoma sediminicola</name>
    <dbReference type="NCBI Taxonomy" id="1381557"/>
    <lineage>
        <taxon>Bacteria</taxon>
        <taxon>Pseudomonadati</taxon>
        <taxon>Pseudomonadota</taxon>
        <taxon>Betaproteobacteria</taxon>
        <taxon>Nitrosomonadales</taxon>
        <taxon>Sterolibacteriaceae</taxon>
        <taxon>Sulfurisoma</taxon>
    </lineage>
</organism>
<dbReference type="RefSeq" id="WP_124962466.1">
    <property type="nucleotide sequence ID" value="NZ_BHVV01000008.1"/>
</dbReference>
<dbReference type="EMBL" id="RCCI01000007">
    <property type="protein sequence ID" value="RLJ62673.1"/>
    <property type="molecule type" value="Genomic_DNA"/>
</dbReference>
<name>A0A497X977_9PROT</name>
<feature type="transmembrane region" description="Helical" evidence="2">
    <location>
        <begin position="619"/>
        <end position="641"/>
    </location>
</feature>
<feature type="transmembrane region" description="Helical" evidence="2">
    <location>
        <begin position="716"/>
        <end position="739"/>
    </location>
</feature>
<feature type="transmembrane region" description="Helical" evidence="2">
    <location>
        <begin position="182"/>
        <end position="200"/>
    </location>
</feature>
<feature type="transmembrane region" description="Helical" evidence="2">
    <location>
        <begin position="426"/>
        <end position="444"/>
    </location>
</feature>
<keyword evidence="4" id="KW-1185">Reference proteome</keyword>
<evidence type="ECO:0000313" key="3">
    <source>
        <dbReference type="EMBL" id="RLJ62673.1"/>
    </source>
</evidence>
<keyword evidence="1" id="KW-0175">Coiled coil</keyword>
<feature type="transmembrane region" description="Helical" evidence="2">
    <location>
        <begin position="594"/>
        <end position="613"/>
    </location>
</feature>
<feature type="transmembrane region" description="Helical" evidence="2">
    <location>
        <begin position="207"/>
        <end position="228"/>
    </location>
</feature>
<evidence type="ECO:0000256" key="1">
    <source>
        <dbReference type="SAM" id="Coils"/>
    </source>
</evidence>
<dbReference type="AlphaFoldDB" id="A0A497X977"/>
<feature type="transmembrane region" description="Helical" evidence="2">
    <location>
        <begin position="850"/>
        <end position="870"/>
    </location>
</feature>
<keyword evidence="2" id="KW-0812">Transmembrane</keyword>
<feature type="transmembrane region" description="Helical" evidence="2">
    <location>
        <begin position="339"/>
        <end position="359"/>
    </location>
</feature>
<feature type="transmembrane region" description="Helical" evidence="2">
    <location>
        <begin position="784"/>
        <end position="804"/>
    </location>
</feature>
<reference evidence="3 4" key="1">
    <citation type="submission" date="2018-10" db="EMBL/GenBank/DDBJ databases">
        <title>Genomic Encyclopedia of Type Strains, Phase IV (KMG-IV): sequencing the most valuable type-strain genomes for metagenomic binning, comparative biology and taxonomic classification.</title>
        <authorList>
            <person name="Goeker M."/>
        </authorList>
    </citation>
    <scope>NUCLEOTIDE SEQUENCE [LARGE SCALE GENOMIC DNA]</scope>
    <source>
        <strain evidence="3 4">DSM 26916</strain>
    </source>
</reference>
<feature type="transmembrane region" description="Helical" evidence="2">
    <location>
        <begin position="371"/>
        <end position="388"/>
    </location>
</feature>
<feature type="transmembrane region" description="Helical" evidence="2">
    <location>
        <begin position="394"/>
        <end position="414"/>
    </location>
</feature>
<gene>
    <name evidence="3" type="ORF">DFR35_2489</name>
</gene>
<feature type="transmembrane region" description="Helical" evidence="2">
    <location>
        <begin position="287"/>
        <end position="304"/>
    </location>
</feature>
<dbReference type="Pfam" id="PF10101">
    <property type="entry name" value="DUF2339"/>
    <property type="match status" value="1"/>
</dbReference>